<comment type="catalytic activity">
    <reaction evidence="11">
        <text>fluoride(in) = fluoride(out)</text>
        <dbReference type="Rhea" id="RHEA:76159"/>
        <dbReference type="ChEBI" id="CHEBI:17051"/>
    </reaction>
    <physiologicalReaction direction="left-to-right" evidence="11">
        <dbReference type="Rhea" id="RHEA:76160"/>
    </physiologicalReaction>
</comment>
<reference evidence="14" key="1">
    <citation type="journal article" date="2019" name="Int. J. Syst. Evol. Microbiol.">
        <title>The Global Catalogue of Microorganisms (GCM) 10K type strain sequencing project: providing services to taxonomists for standard genome sequencing and annotation.</title>
        <authorList>
            <consortium name="The Broad Institute Genomics Platform"/>
            <consortium name="The Broad Institute Genome Sequencing Center for Infectious Disease"/>
            <person name="Wu L."/>
            <person name="Ma J."/>
        </authorList>
    </citation>
    <scope>NUCLEOTIDE SEQUENCE [LARGE SCALE GENOMIC DNA]</scope>
    <source>
        <strain evidence="14">CGMCC 1.13574</strain>
    </source>
</reference>
<feature type="binding site" evidence="12">
    <location>
        <position position="83"/>
    </location>
    <ligand>
        <name>Na(+)</name>
        <dbReference type="ChEBI" id="CHEBI:29101"/>
        <note>structural</note>
    </ligand>
</feature>
<evidence type="ECO:0000256" key="10">
    <source>
        <dbReference type="ARBA" id="ARBA00035120"/>
    </source>
</evidence>
<name>A0ABV9NIC0_9GAMM</name>
<evidence type="ECO:0000256" key="2">
    <source>
        <dbReference type="ARBA" id="ARBA00022475"/>
    </source>
</evidence>
<sequence length="131" mass="13517">MSPTLPSLGLVALGGALGSAARFALSGWVLHHTVSWRFPLGTFVVNLAGCLAIGLLAGAGERYGLFSAETRLLLMTGLLGGFTTFSAFGLETLHLLRRGEWLVAGSYVGLSVLLGLALVWIGFGAVAARSG</sequence>
<dbReference type="Proteomes" id="UP001595892">
    <property type="component" value="Unassembled WGS sequence"/>
</dbReference>
<keyword evidence="5 12" id="KW-1133">Transmembrane helix</keyword>
<gene>
    <name evidence="12 13" type="primary">crcB</name>
    <name evidence="12" type="synonym">fluC</name>
    <name evidence="13" type="ORF">ACFO3Q_03460</name>
</gene>
<keyword evidence="12" id="KW-0479">Metal-binding</keyword>
<proteinExistence type="inferred from homology"/>
<organism evidence="13 14">
    <name type="scientific">Coralloluteibacterium thermophilum</name>
    <dbReference type="NCBI Taxonomy" id="2707049"/>
    <lineage>
        <taxon>Bacteria</taxon>
        <taxon>Pseudomonadati</taxon>
        <taxon>Pseudomonadota</taxon>
        <taxon>Gammaproteobacteria</taxon>
        <taxon>Lysobacterales</taxon>
        <taxon>Lysobacteraceae</taxon>
        <taxon>Coralloluteibacterium</taxon>
    </lineage>
</organism>
<evidence type="ECO:0000313" key="13">
    <source>
        <dbReference type="EMBL" id="MFC4727224.1"/>
    </source>
</evidence>
<evidence type="ECO:0000256" key="5">
    <source>
        <dbReference type="ARBA" id="ARBA00022989"/>
    </source>
</evidence>
<keyword evidence="9 12" id="KW-0407">Ion channel</keyword>
<dbReference type="RefSeq" id="WP_377003246.1">
    <property type="nucleotide sequence ID" value="NZ_JBHSGG010000006.1"/>
</dbReference>
<evidence type="ECO:0000256" key="7">
    <source>
        <dbReference type="ARBA" id="ARBA00023065"/>
    </source>
</evidence>
<keyword evidence="3" id="KW-0997">Cell inner membrane</keyword>
<accession>A0ABV9NIC0</accession>
<evidence type="ECO:0000256" key="4">
    <source>
        <dbReference type="ARBA" id="ARBA00022692"/>
    </source>
</evidence>
<evidence type="ECO:0000256" key="1">
    <source>
        <dbReference type="ARBA" id="ARBA00004651"/>
    </source>
</evidence>
<dbReference type="InterPro" id="IPR003691">
    <property type="entry name" value="FluC"/>
</dbReference>
<keyword evidence="8 12" id="KW-0472">Membrane</keyword>
<evidence type="ECO:0000256" key="12">
    <source>
        <dbReference type="HAMAP-Rule" id="MF_00454"/>
    </source>
</evidence>
<dbReference type="PANTHER" id="PTHR28259:SF1">
    <property type="entry name" value="FLUORIDE EXPORT PROTEIN 1-RELATED"/>
    <property type="match status" value="1"/>
</dbReference>
<feature type="binding site" evidence="12">
    <location>
        <position position="80"/>
    </location>
    <ligand>
        <name>Na(+)</name>
        <dbReference type="ChEBI" id="CHEBI:29101"/>
        <note>structural</note>
    </ligand>
</feature>
<keyword evidence="2 12" id="KW-1003">Cell membrane</keyword>
<dbReference type="PANTHER" id="PTHR28259">
    <property type="entry name" value="FLUORIDE EXPORT PROTEIN 1-RELATED"/>
    <property type="match status" value="1"/>
</dbReference>
<dbReference type="EMBL" id="JBHSGG010000006">
    <property type="protein sequence ID" value="MFC4727224.1"/>
    <property type="molecule type" value="Genomic_DNA"/>
</dbReference>
<comment type="caution">
    <text evidence="13">The sequence shown here is derived from an EMBL/GenBank/DDBJ whole genome shotgun (WGS) entry which is preliminary data.</text>
</comment>
<keyword evidence="6 12" id="KW-0915">Sodium</keyword>
<comment type="subcellular location">
    <subcellularLocation>
        <location evidence="1 12">Cell membrane</location>
        <topology evidence="1 12">Multi-pass membrane protein</topology>
    </subcellularLocation>
</comment>
<feature type="transmembrane region" description="Helical" evidence="12">
    <location>
        <begin position="72"/>
        <end position="90"/>
    </location>
</feature>
<evidence type="ECO:0000256" key="11">
    <source>
        <dbReference type="ARBA" id="ARBA00035585"/>
    </source>
</evidence>
<feature type="transmembrane region" description="Helical" evidence="12">
    <location>
        <begin position="102"/>
        <end position="128"/>
    </location>
</feature>
<dbReference type="Pfam" id="PF02537">
    <property type="entry name" value="CRCB"/>
    <property type="match status" value="1"/>
</dbReference>
<evidence type="ECO:0000313" key="14">
    <source>
        <dbReference type="Proteomes" id="UP001595892"/>
    </source>
</evidence>
<comment type="similarity">
    <text evidence="10 12">Belongs to the fluoride channel Fluc/FEX (TC 1.A.43) family.</text>
</comment>
<evidence type="ECO:0000256" key="3">
    <source>
        <dbReference type="ARBA" id="ARBA00022519"/>
    </source>
</evidence>
<evidence type="ECO:0000256" key="8">
    <source>
        <dbReference type="ARBA" id="ARBA00023136"/>
    </source>
</evidence>
<dbReference type="NCBIfam" id="TIGR00494">
    <property type="entry name" value="crcB"/>
    <property type="match status" value="1"/>
</dbReference>
<evidence type="ECO:0000256" key="9">
    <source>
        <dbReference type="ARBA" id="ARBA00023303"/>
    </source>
</evidence>
<keyword evidence="7 12" id="KW-0406">Ion transport</keyword>
<dbReference type="HAMAP" id="MF_00454">
    <property type="entry name" value="FluC"/>
    <property type="match status" value="1"/>
</dbReference>
<keyword evidence="12" id="KW-0813">Transport</keyword>
<feature type="transmembrane region" description="Helical" evidence="12">
    <location>
        <begin position="36"/>
        <end position="60"/>
    </location>
</feature>
<evidence type="ECO:0000256" key="6">
    <source>
        <dbReference type="ARBA" id="ARBA00023053"/>
    </source>
</evidence>
<keyword evidence="4 12" id="KW-0812">Transmembrane</keyword>
<protein>
    <recommendedName>
        <fullName evidence="12">Fluoride-specific ion channel FluC</fullName>
    </recommendedName>
</protein>
<keyword evidence="14" id="KW-1185">Reference proteome</keyword>
<comment type="function">
    <text evidence="12">Fluoride-specific ion channel. Important for reducing fluoride concentration in the cell, thus reducing its toxicity.</text>
</comment>
<comment type="activity regulation">
    <text evidence="12">Na(+) is not transported, but it plays an essential structural role and its presence is essential for fluoride channel function.</text>
</comment>